<organism evidence="9 10">
    <name type="scientific">Fraxinus pennsylvanica</name>
    <dbReference type="NCBI Taxonomy" id="56036"/>
    <lineage>
        <taxon>Eukaryota</taxon>
        <taxon>Viridiplantae</taxon>
        <taxon>Streptophyta</taxon>
        <taxon>Embryophyta</taxon>
        <taxon>Tracheophyta</taxon>
        <taxon>Spermatophyta</taxon>
        <taxon>Magnoliopsida</taxon>
        <taxon>eudicotyledons</taxon>
        <taxon>Gunneridae</taxon>
        <taxon>Pentapetalae</taxon>
        <taxon>asterids</taxon>
        <taxon>lamiids</taxon>
        <taxon>Lamiales</taxon>
        <taxon>Oleaceae</taxon>
        <taxon>Oleeae</taxon>
        <taxon>Fraxinus</taxon>
    </lineage>
</organism>
<feature type="region of interest" description="Disordered" evidence="7">
    <location>
        <begin position="1084"/>
        <end position="1126"/>
    </location>
</feature>
<feature type="domain" description="Enhancer of polycomb-like N-terminal" evidence="8">
    <location>
        <begin position="1274"/>
        <end position="1372"/>
    </location>
</feature>
<evidence type="ECO:0000256" key="7">
    <source>
        <dbReference type="SAM" id="MobiDB-lite"/>
    </source>
</evidence>
<feature type="region of interest" description="Disordered" evidence="7">
    <location>
        <begin position="1"/>
        <end position="156"/>
    </location>
</feature>
<feature type="region of interest" description="Disordered" evidence="7">
    <location>
        <begin position="172"/>
        <end position="194"/>
    </location>
</feature>
<feature type="region of interest" description="Disordered" evidence="7">
    <location>
        <begin position="621"/>
        <end position="647"/>
    </location>
</feature>
<evidence type="ECO:0000259" key="8">
    <source>
        <dbReference type="Pfam" id="PF10513"/>
    </source>
</evidence>
<feature type="region of interest" description="Disordered" evidence="7">
    <location>
        <begin position="549"/>
        <end position="568"/>
    </location>
</feature>
<dbReference type="GO" id="GO:0005634">
    <property type="term" value="C:nucleus"/>
    <property type="evidence" value="ECO:0007669"/>
    <property type="project" value="UniProtKB-SubCell"/>
</dbReference>
<evidence type="ECO:0000256" key="6">
    <source>
        <dbReference type="RuleBase" id="RU361124"/>
    </source>
</evidence>
<protein>
    <recommendedName>
        <fullName evidence="6">Enhancer of polycomb-like protein</fullName>
    </recommendedName>
</protein>
<evidence type="ECO:0000256" key="3">
    <source>
        <dbReference type="ARBA" id="ARBA00023015"/>
    </source>
</evidence>
<evidence type="ECO:0000256" key="5">
    <source>
        <dbReference type="ARBA" id="ARBA00023242"/>
    </source>
</evidence>
<keyword evidence="4 6" id="KW-0804">Transcription</keyword>
<feature type="compositionally biased region" description="Basic residues" evidence="7">
    <location>
        <begin position="50"/>
        <end position="59"/>
    </location>
</feature>
<evidence type="ECO:0000256" key="2">
    <source>
        <dbReference type="ARBA" id="ARBA00008035"/>
    </source>
</evidence>
<proteinExistence type="inferred from homology"/>
<accession>A0AAD1YZV0</accession>
<keyword evidence="5 6" id="KW-0539">Nucleus</keyword>
<feature type="region of interest" description="Disordered" evidence="7">
    <location>
        <begin position="442"/>
        <end position="469"/>
    </location>
</feature>
<comment type="subcellular location">
    <subcellularLocation>
        <location evidence="1 6">Nucleus</location>
    </subcellularLocation>
</comment>
<reference evidence="9" key="1">
    <citation type="submission" date="2023-05" db="EMBL/GenBank/DDBJ databases">
        <authorList>
            <person name="Huff M."/>
        </authorList>
    </citation>
    <scope>NUCLEOTIDE SEQUENCE</scope>
</reference>
<evidence type="ECO:0000313" key="10">
    <source>
        <dbReference type="Proteomes" id="UP000834106"/>
    </source>
</evidence>
<feature type="compositionally biased region" description="Polar residues" evidence="7">
    <location>
        <begin position="442"/>
        <end position="454"/>
    </location>
</feature>
<dbReference type="EMBL" id="OU503039">
    <property type="protein sequence ID" value="CAI9759663.1"/>
    <property type="molecule type" value="Genomic_DNA"/>
</dbReference>
<feature type="region of interest" description="Disordered" evidence="7">
    <location>
        <begin position="337"/>
        <end position="369"/>
    </location>
</feature>
<comment type="similarity">
    <text evidence="2 6">Belongs to the enhancer of polycomb family.</text>
</comment>
<dbReference type="InterPro" id="IPR024943">
    <property type="entry name" value="Enhancer_polycomb"/>
</dbReference>
<feature type="compositionally biased region" description="Polar residues" evidence="7">
    <location>
        <begin position="111"/>
        <end position="125"/>
    </location>
</feature>
<feature type="compositionally biased region" description="Basic and acidic residues" evidence="7">
    <location>
        <begin position="182"/>
        <end position="193"/>
    </location>
</feature>
<evidence type="ECO:0000256" key="1">
    <source>
        <dbReference type="ARBA" id="ARBA00004123"/>
    </source>
</evidence>
<gene>
    <name evidence="9" type="ORF">FPE_LOCUS7093</name>
</gene>
<sequence>MEKIVEKSGSVKFPEKKRSFDLQRLSNSRNSEEEQNGAKTSKVCDLQDGKKKKNRKNRKSSSLSSFESEAKKSRKDCGNRVMVGSGSSGKTTTDSEFEAKKSTEHCGDSLTVGSGSRGKLTSGSTEFDGLSLTPRENENVFSFPKHPQSSVGPKFKSDRFSKLSEVSNSVDLGSGSIGRLTTDSKSEAKKSTEDCGISVKVGSGSSGKLTSGSKKFDGLSRTSRENEYVFRFPKHPRSSTGPKKFRSDSVFKLSGLSDFVGPVVKIKDKVKKVKDDGNLDDQLVNLVKSSAYKVDSSKGKQKTVFDKVKRSRNGGASSAQHANQENDLFIVNNVDTSSKMQQTNNRKRKNLAARGGGSGSNTKRAEPSAVSSVSGSIFIDFKEDNDYDEESLEQNAAMMLSSRFDPSCTGCPSNKKPIVSQSTNGFSSVDYSARDLFNQKSNSSTHLESASANPESGVLGQKKDHKGKKNLRKRRHFYEILPKGLDAYWVLKRKIKVLRPLDEDWHPGVVNNYNPVRRLHFVKYDDGFEEWIDLQKEKFKLLLLRSEVPGKGKPKKSSTGDKSAHKRKADLLIDDDSSVDIMGDTEPIISYLARSARAKSLPNPLKKQKTMRVLLPMVSPSLSDKTDNANKDAGFSERGRSKLDYDSGVPDSSIVGGRLNDSLVAAPTSSQIRVYVRRRSYKQDERFVSQPIYDEGLVVGGRLDDSLVASPSSSQTRVYVRRRSNNQGERFLLRLIHDEGKQRLSDAVLGTKRLICLSAIPSLEYSIGTWDLRLSHSVLILQHGVMVTTSPAVILEMLFVDNVFGLRFFLFQGCLKQAVVFVSLILTVFNQPNESWNDDAELPVTSIGVRVSSVQDIKKRQVIEFNSFSKLKNSEWLYLDSKLLRRCLLIKQLPVYECTYSNIKALECGSFQLSKPCVGLDNSSVEGLKKDYISGIVSMGVSRESCKRMGQSIFWQAVQHGRLPQFALPFGNPEDGTQQIVEDHMQVASRSVSIQDIHAERNFGTVDLQNGKPTSSQVTVCKSNSITCASSNPSCDSSFGVMSVEIAPFDQVDMPYDGRRHNSRECSDLGWSMSDGFVHSPNPSLPRSSWHHGRYSSSSSPFGNLSPVRSYGKTKSMRNDLGCGLKKPPNQVQNVLPFAGYDEKHRTNNQRTLPSRRIRKASEKSVSDCPWSSQRNFELQACGANLIVIVGDKRWRERGAHIVLELADHNEWRLAVKLSGVTRYSYKVQHNWKARSSHPYTHAMMWKGGKDWLLEFSDKSQWMLFKELHEECHNRNIRSASVKNIPVPGVRLIEEIDDYATEVPFVQNSSKYFHQAQTDLEMAMDHSHILYDIDSEDEQWLMSKKSSSCPDENSFEDISDESFEKMMDMLEKFSYAEHRSHFTLDEIEDLMVGIGSVEVTIVIYEHWRQKRERKGMPLVRQLQPPLWERYQKELKEWELAVARGSNAVLVGNPEKASPPEKPPMFAFCLKPRGLDVPKKRSKQRSKRKFSVSGYNHIISSGRRSNSVALGDNKVESPHNVAESINALSSPQTTKRVLPRREAGRLGRFSLSNDMVEWDFRPKTFKTKTKKIQSFSSFNKQMIASHSQRSAGNRNGLPVEPNQKHQYFEGSHNLGVEPLDASSAAQHLHDIAELKREKANRLFYQADLFMHKAAVALLKADVVKAADENSKGNG</sequence>
<dbReference type="InterPro" id="IPR019542">
    <property type="entry name" value="Enhancer_polycomb-like_N"/>
</dbReference>
<dbReference type="Proteomes" id="UP000834106">
    <property type="component" value="Chromosome 4"/>
</dbReference>
<evidence type="ECO:0000256" key="4">
    <source>
        <dbReference type="ARBA" id="ARBA00023163"/>
    </source>
</evidence>
<dbReference type="PANTHER" id="PTHR14898">
    <property type="entry name" value="ENHANCER OF POLYCOMB"/>
    <property type="match status" value="1"/>
</dbReference>
<name>A0AAD1YZV0_9LAMI</name>
<feature type="compositionally biased region" description="Basic and acidic residues" evidence="7">
    <location>
        <begin position="68"/>
        <end position="78"/>
    </location>
</feature>
<evidence type="ECO:0000313" key="9">
    <source>
        <dbReference type="EMBL" id="CAI9759663.1"/>
    </source>
</evidence>
<keyword evidence="10" id="KW-1185">Reference proteome</keyword>
<feature type="compositionally biased region" description="Basic and acidic residues" evidence="7">
    <location>
        <begin position="97"/>
        <end position="107"/>
    </location>
</feature>
<dbReference type="Pfam" id="PF10513">
    <property type="entry name" value="EPL1"/>
    <property type="match status" value="1"/>
</dbReference>
<feature type="compositionally biased region" description="Basic and acidic residues" evidence="7">
    <location>
        <begin position="624"/>
        <end position="645"/>
    </location>
</feature>
<dbReference type="GO" id="GO:0006357">
    <property type="term" value="P:regulation of transcription by RNA polymerase II"/>
    <property type="evidence" value="ECO:0007669"/>
    <property type="project" value="InterPro"/>
</dbReference>
<keyword evidence="3 6" id="KW-0805">Transcription regulation</keyword>
<dbReference type="GO" id="GO:0035267">
    <property type="term" value="C:NuA4 histone acetyltransferase complex"/>
    <property type="evidence" value="ECO:0007669"/>
    <property type="project" value="InterPro"/>
</dbReference>
<dbReference type="CDD" id="cd20404">
    <property type="entry name" value="Tudor_Agenet_AtEML-like"/>
    <property type="match status" value="1"/>
</dbReference>